<dbReference type="AlphaFoldDB" id="A0A640SL36"/>
<organism evidence="2 3">
    <name type="scientific">Streptomyces caniferus</name>
    <dbReference type="NCBI Taxonomy" id="285557"/>
    <lineage>
        <taxon>Bacteria</taxon>
        <taxon>Bacillati</taxon>
        <taxon>Actinomycetota</taxon>
        <taxon>Actinomycetes</taxon>
        <taxon>Kitasatosporales</taxon>
        <taxon>Streptomycetaceae</taxon>
        <taxon>Streptomyces</taxon>
    </lineage>
</organism>
<evidence type="ECO:0000313" key="2">
    <source>
        <dbReference type="EMBL" id="GFE11584.1"/>
    </source>
</evidence>
<dbReference type="Proteomes" id="UP000435837">
    <property type="component" value="Unassembled WGS sequence"/>
</dbReference>
<evidence type="ECO:0000256" key="1">
    <source>
        <dbReference type="SAM" id="MobiDB-lite"/>
    </source>
</evidence>
<comment type="caution">
    <text evidence="2">The sequence shown here is derived from an EMBL/GenBank/DDBJ whole genome shotgun (WGS) entry which is preliminary data.</text>
</comment>
<dbReference type="EMBL" id="BLIN01000007">
    <property type="protein sequence ID" value="GFE11584.1"/>
    <property type="molecule type" value="Genomic_DNA"/>
</dbReference>
<accession>A0A640SL36</accession>
<proteinExistence type="predicted"/>
<dbReference type="RefSeq" id="WP_218039245.1">
    <property type="nucleotide sequence ID" value="NZ_BAAATH010000008.1"/>
</dbReference>
<feature type="region of interest" description="Disordered" evidence="1">
    <location>
        <begin position="103"/>
        <end position="125"/>
    </location>
</feature>
<gene>
    <name evidence="2" type="ORF">Scani_78520</name>
</gene>
<reference evidence="2 3" key="1">
    <citation type="submission" date="2019-12" db="EMBL/GenBank/DDBJ databases">
        <title>Whole genome shotgun sequence of Streptomyces caniferus NBRC 15389.</title>
        <authorList>
            <person name="Ichikawa N."/>
            <person name="Kimura A."/>
            <person name="Kitahashi Y."/>
            <person name="Komaki H."/>
            <person name="Tamura T."/>
        </authorList>
    </citation>
    <scope>NUCLEOTIDE SEQUENCE [LARGE SCALE GENOMIC DNA]</scope>
    <source>
        <strain evidence="2 3">NBRC 15389</strain>
    </source>
</reference>
<feature type="compositionally biased region" description="Low complexity" evidence="1">
    <location>
        <begin position="103"/>
        <end position="117"/>
    </location>
</feature>
<protein>
    <submittedName>
        <fullName evidence="2">Uncharacterized protein</fullName>
    </submittedName>
</protein>
<name>A0A640SL36_9ACTN</name>
<sequence length="149" mass="15537">MTTPRQPMRITYGGAPWAIGANEGPSPDVAAEITLHRTAHSTLAGHVSGASRQWATTALELAGFTPAHDGIHQLPTVDPDQTRQALHQLRQFARDLDVTVTLSPSPTSATSPSISRSGCPATGKWTSCRCPKQTAKGTSCPGSGARGPS</sequence>
<evidence type="ECO:0000313" key="3">
    <source>
        <dbReference type="Proteomes" id="UP000435837"/>
    </source>
</evidence>